<evidence type="ECO:0000313" key="1">
    <source>
        <dbReference type="EMBL" id="KAF2621486.1"/>
    </source>
</evidence>
<sequence length="72" mass="8336">RYAALSYVWGVCKQYMTLTGNLDAHLQRIMVRSLSRTVRNALECAEKLRLRYLWVDALYIIQNSAGDKSVEL</sequence>
<name>A0ACB6RHN0_9PLEO</name>
<evidence type="ECO:0000313" key="2">
    <source>
        <dbReference type="Proteomes" id="UP000799754"/>
    </source>
</evidence>
<organism evidence="1 2">
    <name type="scientific">Macroventuria anomochaeta</name>
    <dbReference type="NCBI Taxonomy" id="301207"/>
    <lineage>
        <taxon>Eukaryota</taxon>
        <taxon>Fungi</taxon>
        <taxon>Dikarya</taxon>
        <taxon>Ascomycota</taxon>
        <taxon>Pezizomycotina</taxon>
        <taxon>Dothideomycetes</taxon>
        <taxon>Pleosporomycetidae</taxon>
        <taxon>Pleosporales</taxon>
        <taxon>Pleosporineae</taxon>
        <taxon>Didymellaceae</taxon>
        <taxon>Macroventuria</taxon>
    </lineage>
</organism>
<reference evidence="1" key="1">
    <citation type="journal article" date="2020" name="Stud. Mycol.">
        <title>101 Dothideomycetes genomes: a test case for predicting lifestyles and emergence of pathogens.</title>
        <authorList>
            <person name="Haridas S."/>
            <person name="Albert R."/>
            <person name="Binder M."/>
            <person name="Bloem J."/>
            <person name="Labutti K."/>
            <person name="Salamov A."/>
            <person name="Andreopoulos B."/>
            <person name="Baker S."/>
            <person name="Barry K."/>
            <person name="Bills G."/>
            <person name="Bluhm B."/>
            <person name="Cannon C."/>
            <person name="Castanera R."/>
            <person name="Culley D."/>
            <person name="Daum C."/>
            <person name="Ezra D."/>
            <person name="Gonzalez J."/>
            <person name="Henrissat B."/>
            <person name="Kuo A."/>
            <person name="Liang C."/>
            <person name="Lipzen A."/>
            <person name="Lutzoni F."/>
            <person name="Magnuson J."/>
            <person name="Mondo S."/>
            <person name="Nolan M."/>
            <person name="Ohm R."/>
            <person name="Pangilinan J."/>
            <person name="Park H.-J."/>
            <person name="Ramirez L."/>
            <person name="Alfaro M."/>
            <person name="Sun H."/>
            <person name="Tritt A."/>
            <person name="Yoshinaga Y."/>
            <person name="Zwiers L.-H."/>
            <person name="Turgeon B."/>
            <person name="Goodwin S."/>
            <person name="Spatafora J."/>
            <person name="Crous P."/>
            <person name="Grigoriev I."/>
        </authorList>
    </citation>
    <scope>NUCLEOTIDE SEQUENCE</scope>
    <source>
        <strain evidence="1">CBS 525.71</strain>
    </source>
</reference>
<accession>A0ACB6RHN0</accession>
<dbReference type="EMBL" id="MU006755">
    <property type="protein sequence ID" value="KAF2621486.1"/>
    <property type="molecule type" value="Genomic_DNA"/>
</dbReference>
<keyword evidence="2" id="KW-1185">Reference proteome</keyword>
<protein>
    <submittedName>
        <fullName evidence="1">Uncharacterized protein</fullName>
    </submittedName>
</protein>
<proteinExistence type="predicted"/>
<comment type="caution">
    <text evidence="1">The sequence shown here is derived from an EMBL/GenBank/DDBJ whole genome shotgun (WGS) entry which is preliminary data.</text>
</comment>
<gene>
    <name evidence="1" type="ORF">BU25DRAFT_324529</name>
</gene>
<feature type="non-terminal residue" evidence="1">
    <location>
        <position position="1"/>
    </location>
</feature>
<dbReference type="Proteomes" id="UP000799754">
    <property type="component" value="Unassembled WGS sequence"/>
</dbReference>
<feature type="non-terminal residue" evidence="1">
    <location>
        <position position="72"/>
    </location>
</feature>